<keyword evidence="2" id="KW-1185">Reference proteome</keyword>
<reference evidence="1 2" key="1">
    <citation type="journal article" date="2022" name="Nat. Ecol. Evol.">
        <title>A masculinizing supergene underlies an exaggerated male reproductive morph in a spider.</title>
        <authorList>
            <person name="Hendrickx F."/>
            <person name="De Corte Z."/>
            <person name="Sonet G."/>
            <person name="Van Belleghem S.M."/>
            <person name="Kostlbacher S."/>
            <person name="Vangestel C."/>
        </authorList>
    </citation>
    <scope>NUCLEOTIDE SEQUENCE [LARGE SCALE GENOMIC DNA]</scope>
    <source>
        <strain evidence="1">W744_W776</strain>
    </source>
</reference>
<evidence type="ECO:0008006" key="3">
    <source>
        <dbReference type="Google" id="ProtNLM"/>
    </source>
</evidence>
<name>A0AAV6TWJ6_9ARAC</name>
<dbReference type="PANTHER" id="PTHR10773:SF19">
    <property type="match status" value="1"/>
</dbReference>
<dbReference type="Proteomes" id="UP000827092">
    <property type="component" value="Unassembled WGS sequence"/>
</dbReference>
<gene>
    <name evidence="1" type="ORF">JTE90_009657</name>
</gene>
<organism evidence="1 2">
    <name type="scientific">Oedothorax gibbosus</name>
    <dbReference type="NCBI Taxonomy" id="931172"/>
    <lineage>
        <taxon>Eukaryota</taxon>
        <taxon>Metazoa</taxon>
        <taxon>Ecdysozoa</taxon>
        <taxon>Arthropoda</taxon>
        <taxon>Chelicerata</taxon>
        <taxon>Arachnida</taxon>
        <taxon>Araneae</taxon>
        <taxon>Araneomorphae</taxon>
        <taxon>Entelegynae</taxon>
        <taxon>Araneoidea</taxon>
        <taxon>Linyphiidae</taxon>
        <taxon>Erigoninae</taxon>
        <taxon>Oedothorax</taxon>
    </lineage>
</organism>
<sequence>MQQVQPLPRTPIQQAFYKRQLSVYNVCITDVTTTKPVFFIWTEDQAGRGSTEVASALFSHLQSYDFSGKQHLRLFCDGCGTNCLKEVGIGKKSCRHHCQ</sequence>
<dbReference type="PANTHER" id="PTHR10773">
    <property type="entry name" value="DNA-DIRECTED RNA POLYMERASES I, II, AND III SUBUNIT RPABC2"/>
    <property type="match status" value="1"/>
</dbReference>
<dbReference type="AlphaFoldDB" id="A0AAV6TWJ6"/>
<accession>A0AAV6TWJ6</accession>
<dbReference type="EMBL" id="JAFNEN010000935">
    <property type="protein sequence ID" value="KAG8175978.1"/>
    <property type="molecule type" value="Genomic_DNA"/>
</dbReference>
<comment type="caution">
    <text evidence="1">The sequence shown here is derived from an EMBL/GenBank/DDBJ whole genome shotgun (WGS) entry which is preliminary data.</text>
</comment>
<proteinExistence type="predicted"/>
<evidence type="ECO:0000313" key="2">
    <source>
        <dbReference type="Proteomes" id="UP000827092"/>
    </source>
</evidence>
<protein>
    <recommendedName>
        <fullName evidence="3">Transposase</fullName>
    </recommendedName>
</protein>
<evidence type="ECO:0000313" key="1">
    <source>
        <dbReference type="EMBL" id="KAG8175978.1"/>
    </source>
</evidence>